<proteinExistence type="predicted"/>
<evidence type="ECO:0000313" key="2">
    <source>
        <dbReference type="EMBL" id="CAB4992838.1"/>
    </source>
</evidence>
<feature type="transmembrane region" description="Helical" evidence="1">
    <location>
        <begin position="580"/>
        <end position="600"/>
    </location>
</feature>
<feature type="transmembrane region" description="Helical" evidence="1">
    <location>
        <begin position="382"/>
        <end position="403"/>
    </location>
</feature>
<organism evidence="2">
    <name type="scientific">freshwater metagenome</name>
    <dbReference type="NCBI Taxonomy" id="449393"/>
    <lineage>
        <taxon>unclassified sequences</taxon>
        <taxon>metagenomes</taxon>
        <taxon>ecological metagenomes</taxon>
    </lineage>
</organism>
<name>A0A6J7NJT5_9ZZZZ</name>
<evidence type="ECO:0000256" key="1">
    <source>
        <dbReference type="SAM" id="Phobius"/>
    </source>
</evidence>
<protein>
    <submittedName>
        <fullName evidence="2">Unannotated protein</fullName>
    </submittedName>
</protein>
<feature type="transmembrane region" description="Helical" evidence="1">
    <location>
        <begin position="521"/>
        <end position="541"/>
    </location>
</feature>
<feature type="transmembrane region" description="Helical" evidence="1">
    <location>
        <begin position="341"/>
        <end position="361"/>
    </location>
</feature>
<reference evidence="2" key="1">
    <citation type="submission" date="2020-05" db="EMBL/GenBank/DDBJ databases">
        <authorList>
            <person name="Chiriac C."/>
            <person name="Salcher M."/>
            <person name="Ghai R."/>
            <person name="Kavagutti S V."/>
        </authorList>
    </citation>
    <scope>NUCLEOTIDE SEQUENCE</scope>
</reference>
<feature type="transmembrane region" description="Helical" evidence="1">
    <location>
        <begin position="547"/>
        <end position="568"/>
    </location>
</feature>
<feature type="transmembrane region" description="Helical" evidence="1">
    <location>
        <begin position="415"/>
        <end position="435"/>
    </location>
</feature>
<keyword evidence="1" id="KW-1133">Transmembrane helix</keyword>
<dbReference type="EMBL" id="CAFBOM010000183">
    <property type="protein sequence ID" value="CAB4992838.1"/>
    <property type="molecule type" value="Genomic_DNA"/>
</dbReference>
<gene>
    <name evidence="2" type="ORF">UFOPK3957_01099</name>
</gene>
<feature type="transmembrane region" description="Helical" evidence="1">
    <location>
        <begin position="302"/>
        <end position="335"/>
    </location>
</feature>
<keyword evidence="1" id="KW-0812">Transmembrane</keyword>
<keyword evidence="1" id="KW-0472">Membrane</keyword>
<sequence>MVAAGAAALADGGLFGGHEPPAVITLRLGVSVGEMASGSPVTVRSRGLQPNSLVTVTVHSDPVVIASANADAEGAVTIDAALPPGLAPGVHSVVVSGVGASAEDVQVLNALSIDESGVVTAVGQPGDALGVDPDGEMVERSLASGRPIYSPSAHPAAVAAVAVTSAVVVGVAGAAAVGAAGSIAGGATEGAASGQSGSNSNLAYSRVFDPKDLVIMGAVAVGLGDRSPTWRIPGTHRLHDVLARFTAASSRYSVIVPRAMSDGTWARAMFGTNALLLWLSGVVVGIVSLVQSGFSVIPGSIGIILAIVVLGILDAMAGFIAWATISIGALVTLHVQTLQDFLTMVGVGCLAISLSFFANYLRPLRRVGHTGLVGLWDRFADYVIPPVFTAFAAAGIAKGLNGLSGLQIVDQDDLLMIQIVAGSTVVARLALEDVLRKLYPQRSVEAAMPITQPPKTSLRLAAIVCRTVITYLLIAAFVGYSWLAIAAAIILSVPLVFGVYESALPTIPGMHRWLPSGITKILVTTVTGVLLVAYIFTSPVVEGLLPGLLVILLIPSAIITGLHVLAPSGRGWTNVWPKRILGVPVYVLAVGLTTGAIVIVQ</sequence>
<accession>A0A6J7NJT5</accession>
<feature type="transmembrane region" description="Helical" evidence="1">
    <location>
        <begin position="268"/>
        <end position="290"/>
    </location>
</feature>
<dbReference type="AlphaFoldDB" id="A0A6J7NJT5"/>